<protein>
    <recommendedName>
        <fullName evidence="4">AAA+ ATPase domain-containing protein</fullName>
    </recommendedName>
</protein>
<feature type="compositionally biased region" description="Basic and acidic residues" evidence="1">
    <location>
        <begin position="1"/>
        <end position="13"/>
    </location>
</feature>
<comment type="caution">
    <text evidence="2">The sequence shown here is derived from an EMBL/GenBank/DDBJ whole genome shotgun (WGS) entry which is preliminary data.</text>
</comment>
<feature type="compositionally biased region" description="Low complexity" evidence="1">
    <location>
        <begin position="18"/>
        <end position="27"/>
    </location>
</feature>
<feature type="region of interest" description="Disordered" evidence="1">
    <location>
        <begin position="1"/>
        <end position="27"/>
    </location>
</feature>
<evidence type="ECO:0008006" key="4">
    <source>
        <dbReference type="Google" id="ProtNLM"/>
    </source>
</evidence>
<evidence type="ECO:0000256" key="1">
    <source>
        <dbReference type="SAM" id="MobiDB-lite"/>
    </source>
</evidence>
<evidence type="ECO:0000313" key="2">
    <source>
        <dbReference type="EMBL" id="SAK40134.1"/>
    </source>
</evidence>
<dbReference type="Proteomes" id="UP000054978">
    <property type="component" value="Unassembled WGS sequence"/>
</dbReference>
<reference evidence="2" key="1">
    <citation type="submission" date="2016-01" db="EMBL/GenBank/DDBJ databases">
        <authorList>
            <person name="Peeters C."/>
        </authorList>
    </citation>
    <scope>NUCLEOTIDE SEQUENCE [LARGE SCALE GENOMIC DNA]</scope>
    <source>
        <strain evidence="2">LMG 29326</strain>
    </source>
</reference>
<proteinExistence type="predicted"/>
<sequence length="1728" mass="188788">MEKTQPEGDKSGMHDQQGTSTAASGPAGAHFEGQVAAFYLLAMLCGAPPRGLPGTTIDRIALQQANTGRPLDDVIVHAVDASGRPAVLEIQVKRTITFTPADSVFRKVVGQIAEAVRRPNFWSTQYGLAIATARGSRKIDGPYQDVLTLARQIGDAETFTAQLKLPGVANGDMRTFVETFQGHLKEEGAPHDDETTWKLLRRLQILTFDFTAPGSVSEDLVRERALRTLHADDASRVDAFWGNLVELAINVAKNGGDRNHATLLESLHPRGFRFAADRRYISARAALVEHARQALDDIDNRVGKVVLARHERVAAVHEAFDVGRYVEIRGDAGVGKSGVLRQVAESLQTQGQVLVLSPGRCVPRGWTAMRAQIGFEGTAHELLVELANDGGVILFVDNLDSFSDEERLTVVDMLRAAADVSGVSVLATARTEFGVEEPSWLPEDALDRLKRASPVMIDALSKAEIEQLASSDRALSPLLSENHPARQVTRNLFRLARVASKPATDPLPHTEAEMASQWWFTADGERGTGWRDRARLLSDLAQQTLTGTADLDVSTQPAQPIDALVQSGTLRSLGPNRVSFRHDVLREWAIACALHADVGLIDRLDLKRPAVATLARGIELAARMMAERATDGSGWNSFLERLSGDGVHKSWRRAAMLALARSEAAAAVLPRVQSLLFANQALLLRELLRTVMAVEVAPASTAFAAAGVDPNLMPAGMTIPKGPAWLALVLWLLSIGDGVPGEAIPEVVDLYTSFSMGTLGLTAITPLTTRQLYRWLRLMEPRNSPFGSNEGSRFWEGFERDQVQSVRRDLHNGFIMFARTTPDVAAKYLRAVAQGEHNDDLIRSILKMRGTLALAAPSELARLTEQALIEKPRSRRRRFRDEREEAFTFIDHEFLPASPAQGPFFELLLHSPADGLPLIHRLVDHAVVHGTRGRDAGANAIRLAYADGTRVFPWTGTYFWSRNSGYYAITSALMALEAWAHRRIEAGEAFDAVLKDVLGPPGSCAAYLLVAVDLIISHWPKSATSAAEFLGCPELLCLDHTRQVHDQLESPDFFGLKAMQTEPLGMVSAAELNNRLSRRVTLDGLIGSCALSTDPEQLQKLTGLLRDAADRLGPAGAQADLGNPEFMVLHALNLADPANWHEVDVPREDGSTGKARQYISPAAEQNHLQALRDAASVNSSDFAIQSAITLGIDDPSRFSPDQLQAAVAWASRPAPEPTASTSDDSDDTSLSMRWEAVLAAAMMVMRDGDTNLRNAYGDWARARLQDALASDIHDPVHQVRAGLRFNPVAIAYTGLIYAAVHSNTQEDVRALLAVAAEGHHAAAHGFGAAIEALLGVDERLPRAILRCALRACVVPVRKWDIAEEEKAVRDERRKAAALAAVDAEMVWLEGAGLEPAWPIFPKEHIRPRRHIRLPVAPMQFEDPTEVEEEVHHQTAALWLRQVQGLGNADKCPWLRDVADAYMPWTIAANGGDLTDGEEADDTPSEWNNVFFALTARCTVGLGVAQVADIVRPIAALPEQNFFDVLADFLRSFDAVYFGGGNMDASVAVAVRSGFADRMMESWGWRRLKGTKETSIEWHIAPAIATLFFNDYNRVAPTKSYLLEKGVERLGPFLPVLARLTLAGPSPFVALVLLNLLEVAPRAECLGLLVQAGNIWLKTYPDFRSFWVDHSFGKRWCGIVERIHILDPVVIDADAAIRVDVANIVAELVGLGVPEANRLEELLNGPSGR</sequence>
<name>A0A157Z3M7_9BURK</name>
<dbReference type="RefSeq" id="WP_087042341.1">
    <property type="nucleotide sequence ID" value="NZ_FCOB02000001.1"/>
</dbReference>
<dbReference type="InterPro" id="IPR027417">
    <property type="entry name" value="P-loop_NTPase"/>
</dbReference>
<gene>
    <name evidence="2" type="ORF">AWB83_00150</name>
</gene>
<feature type="region of interest" description="Disordered" evidence="1">
    <location>
        <begin position="1209"/>
        <end position="1228"/>
    </location>
</feature>
<evidence type="ECO:0000313" key="3">
    <source>
        <dbReference type="Proteomes" id="UP000054978"/>
    </source>
</evidence>
<organism evidence="2 3">
    <name type="scientific">Caballeronia ptereochthonis</name>
    <dbReference type="NCBI Taxonomy" id="1777144"/>
    <lineage>
        <taxon>Bacteria</taxon>
        <taxon>Pseudomonadati</taxon>
        <taxon>Pseudomonadota</taxon>
        <taxon>Betaproteobacteria</taxon>
        <taxon>Burkholderiales</taxon>
        <taxon>Burkholderiaceae</taxon>
        <taxon>Caballeronia</taxon>
    </lineage>
</organism>
<dbReference type="SUPFAM" id="SSF52540">
    <property type="entry name" value="P-loop containing nucleoside triphosphate hydrolases"/>
    <property type="match status" value="1"/>
</dbReference>
<accession>A0A157Z3M7</accession>
<keyword evidence="3" id="KW-1185">Reference proteome</keyword>
<dbReference type="OrthoDB" id="7591734at2"/>
<dbReference type="Gene3D" id="3.40.50.300">
    <property type="entry name" value="P-loop containing nucleotide triphosphate hydrolases"/>
    <property type="match status" value="1"/>
</dbReference>
<dbReference type="EMBL" id="FCOB02000001">
    <property type="protein sequence ID" value="SAK40134.1"/>
    <property type="molecule type" value="Genomic_DNA"/>
</dbReference>
<dbReference type="STRING" id="1777144.AWB83_00150"/>